<dbReference type="EMBL" id="CP007796">
    <property type="protein sequence ID" value="AIB15886.1"/>
    <property type="molecule type" value="Genomic_DNA"/>
</dbReference>
<sequence>MYQLTAMDGHVRRLTDNAIIPADEGNLDYRAYQEWLEAGNAPAPAPLPDDPTTVPVTVTPLQARKALRAAGLKAAADAFIATLPEEEQEEWDYAIEVRRDNAIIAKAAAHLGLDDDRIDALFRRASTFA</sequence>
<gene>
    <name evidence="1" type="ORF">ABAZ39_28945</name>
</gene>
<accession>A0A060DPV0</accession>
<reference evidence="1 2" key="1">
    <citation type="journal article" date="2014" name="Genome Announc.">
        <title>Complete Genome Sequence of the Model Rhizosphere Strain Azospirillum brasilense Az39, Successfully Applied in Agriculture.</title>
        <authorList>
            <person name="Rivera D."/>
            <person name="Revale S."/>
            <person name="Molina R."/>
            <person name="Gualpa J."/>
            <person name="Puente M."/>
            <person name="Maroniche G."/>
            <person name="Paris G."/>
            <person name="Baker D."/>
            <person name="Clavijo B."/>
            <person name="McLay K."/>
            <person name="Spaepen S."/>
            <person name="Perticari A."/>
            <person name="Vazquez M."/>
            <person name="Wisniewski-Dye F."/>
            <person name="Watkins C."/>
            <person name="Martinez-Abarca F."/>
            <person name="Vanderleyden J."/>
            <person name="Cassan F."/>
        </authorList>
    </citation>
    <scope>NUCLEOTIDE SEQUENCE [LARGE SCALE GENOMIC DNA]</scope>
    <source>
        <strain evidence="1 2">Az39</strain>
        <plasmid evidence="1">AbAZ39_p3</plasmid>
    </source>
</reference>
<name>A0A060DPV0_9PROT</name>
<evidence type="ECO:0000313" key="1">
    <source>
        <dbReference type="EMBL" id="AIB15886.1"/>
    </source>
</evidence>
<evidence type="ECO:0000313" key="2">
    <source>
        <dbReference type="Proteomes" id="UP000027186"/>
    </source>
</evidence>
<dbReference type="AlphaFoldDB" id="A0A060DPV0"/>
<protein>
    <submittedName>
        <fullName evidence="1">Uncharacterized protein</fullName>
    </submittedName>
</protein>
<dbReference type="RefSeq" id="WP_040137589.1">
    <property type="nucleotide sequence ID" value="NZ_CP007796.1"/>
</dbReference>
<dbReference type="Proteomes" id="UP000027186">
    <property type="component" value="Plasmid AbAZ39_p3"/>
</dbReference>
<dbReference type="KEGG" id="abq:ABAZ39_28945"/>
<geneLocation type="plasmid" evidence="1 2">
    <name>AbAZ39_p3</name>
</geneLocation>
<keyword evidence="1" id="KW-0614">Plasmid</keyword>
<proteinExistence type="predicted"/>
<organism evidence="1 2">
    <name type="scientific">Azospirillum argentinense</name>
    <dbReference type="NCBI Taxonomy" id="2970906"/>
    <lineage>
        <taxon>Bacteria</taxon>
        <taxon>Pseudomonadati</taxon>
        <taxon>Pseudomonadota</taxon>
        <taxon>Alphaproteobacteria</taxon>
        <taxon>Rhodospirillales</taxon>
        <taxon>Azospirillaceae</taxon>
        <taxon>Azospirillum</taxon>
    </lineage>
</organism>